<comment type="caution">
    <text evidence="2">The sequence shown here is derived from an EMBL/GenBank/DDBJ whole genome shotgun (WGS) entry which is preliminary data.</text>
</comment>
<name>A0A4R1S9Z2_HYDET</name>
<dbReference type="CDD" id="cd16896">
    <property type="entry name" value="LT_Slt70-like"/>
    <property type="match status" value="1"/>
</dbReference>
<gene>
    <name evidence="2" type="ORF">EDC14_100268</name>
</gene>
<reference evidence="2 3" key="1">
    <citation type="submission" date="2019-03" db="EMBL/GenBank/DDBJ databases">
        <title>Genomic Encyclopedia of Type Strains, Phase IV (KMG-IV): sequencing the most valuable type-strain genomes for metagenomic binning, comparative biology and taxonomic classification.</title>
        <authorList>
            <person name="Goeker M."/>
        </authorList>
    </citation>
    <scope>NUCLEOTIDE SEQUENCE [LARGE SCALE GENOMIC DNA]</scope>
    <source>
        <strain evidence="2 3">LX-B</strain>
    </source>
</reference>
<keyword evidence="3" id="KW-1185">Reference proteome</keyword>
<dbReference type="InterPro" id="IPR008258">
    <property type="entry name" value="Transglycosylase_SLT_dom_1"/>
</dbReference>
<dbReference type="EMBL" id="SLUN01000002">
    <property type="protein sequence ID" value="TCL76315.1"/>
    <property type="molecule type" value="Genomic_DNA"/>
</dbReference>
<dbReference type="Pfam" id="PF01464">
    <property type="entry name" value="SLT"/>
    <property type="match status" value="1"/>
</dbReference>
<dbReference type="InterPro" id="IPR023346">
    <property type="entry name" value="Lysozyme-like_dom_sf"/>
</dbReference>
<dbReference type="AlphaFoldDB" id="A0A4R1S9Z2"/>
<evidence type="ECO:0000313" key="3">
    <source>
        <dbReference type="Proteomes" id="UP000295008"/>
    </source>
</evidence>
<dbReference type="OrthoDB" id="9815002at2"/>
<evidence type="ECO:0000259" key="1">
    <source>
        <dbReference type="Pfam" id="PF01464"/>
    </source>
</evidence>
<accession>A0A4R1S9Z2</accession>
<dbReference type="PANTHER" id="PTHR37423">
    <property type="entry name" value="SOLUBLE LYTIC MUREIN TRANSGLYCOSYLASE-RELATED"/>
    <property type="match status" value="1"/>
</dbReference>
<dbReference type="Gene3D" id="1.10.530.10">
    <property type="match status" value="1"/>
</dbReference>
<dbReference type="RefSeq" id="WP_132012500.1">
    <property type="nucleotide sequence ID" value="NZ_SLUN01000002.1"/>
</dbReference>
<protein>
    <submittedName>
        <fullName evidence="2">Transglycosylase-like protein with SLT domain</fullName>
    </submittedName>
</protein>
<dbReference type="PANTHER" id="PTHR37423:SF2">
    <property type="entry name" value="MEMBRANE-BOUND LYTIC MUREIN TRANSGLYCOSYLASE C"/>
    <property type="match status" value="1"/>
</dbReference>
<proteinExistence type="predicted"/>
<organism evidence="2 3">
    <name type="scientific">Hydrogenispora ethanolica</name>
    <dbReference type="NCBI Taxonomy" id="1082276"/>
    <lineage>
        <taxon>Bacteria</taxon>
        <taxon>Bacillati</taxon>
        <taxon>Bacillota</taxon>
        <taxon>Hydrogenispora</taxon>
    </lineage>
</organism>
<feature type="domain" description="Transglycosylase SLT" evidence="1">
    <location>
        <begin position="74"/>
        <end position="171"/>
    </location>
</feature>
<sequence>MSFHKLFFLIPVTFLSLFLAIFVLFRQCIIPTQASNSIVILQPTLIQQSMLQYFIQQCNSNLTYTQIRLINSEIQKQSKIHGFDPFFLASLIAAESSFNPYAVSSRRAQGLMQLTASVLSMMKVSNPFNIQQNIRAGTQYLSFLAHRFNHSELVLAAYNAGPTRVARLKRIPNIAETLFYIQKIKRYHTYLKSYFQQTIQSFWVKPRLFASLESFPEFLVVQQKSISTFNYFTNLEVLDICEQRRPKFFV</sequence>
<dbReference type="SUPFAM" id="SSF53955">
    <property type="entry name" value="Lysozyme-like"/>
    <property type="match status" value="1"/>
</dbReference>
<dbReference type="Proteomes" id="UP000295008">
    <property type="component" value="Unassembled WGS sequence"/>
</dbReference>
<evidence type="ECO:0000313" key="2">
    <source>
        <dbReference type="EMBL" id="TCL76315.1"/>
    </source>
</evidence>